<dbReference type="RefSeq" id="WP_135624102.1">
    <property type="nucleotide sequence ID" value="NZ_RQGD01000034.1"/>
</dbReference>
<dbReference type="EMBL" id="RQGD01000034">
    <property type="protein sequence ID" value="TGL58085.1"/>
    <property type="molecule type" value="Genomic_DNA"/>
</dbReference>
<evidence type="ECO:0000313" key="2">
    <source>
        <dbReference type="Proteomes" id="UP000297693"/>
    </source>
</evidence>
<evidence type="ECO:0000313" key="1">
    <source>
        <dbReference type="EMBL" id="TGL58085.1"/>
    </source>
</evidence>
<dbReference type="AlphaFoldDB" id="A0A4R9K1U3"/>
<name>A0A4R9K1U3_9LEPT</name>
<organism evidence="1 2">
    <name type="scientific">Leptospira ognonensis</name>
    <dbReference type="NCBI Taxonomy" id="2484945"/>
    <lineage>
        <taxon>Bacteria</taxon>
        <taxon>Pseudomonadati</taxon>
        <taxon>Spirochaetota</taxon>
        <taxon>Spirochaetia</taxon>
        <taxon>Leptospirales</taxon>
        <taxon>Leptospiraceae</taxon>
        <taxon>Leptospira</taxon>
    </lineage>
</organism>
<protein>
    <submittedName>
        <fullName evidence="1">Uncharacterized protein</fullName>
    </submittedName>
</protein>
<dbReference type="OrthoDB" id="335780at2"/>
<sequence length="365" mass="43398">MPEGEKPSRFKAIRERVFSLIGTNQTWNKIPQFLELLEKGLDKELFHDPEKDELEEPIPLEDLPVDEVLRQSGPFRKFYEWAFPVSHVFRITHRYGREFLDNFLPLDNANYIGRGSYKFVYKLPWNQVVKTGKSKLPSDSIFGSLYKEVGKDLEKYLKKEEIALKNYLQAKTRLESNQDEIEFKFRRLGLERLHYWKLKSLIPDLVIPTRFFMGLRVRNTPWRIPTISLTPCDQQPLLAGKHLKEFTIKNEKLEQNPILNKLFPKWKLNFDSHRFGVVSKSKLKKIAVDFNRVIQVTKYLAEEEKLIFDVHSENIIITLPDFDLKIFDFHLFDDYLYEPSEENPTPEMDHIILIEEFIRSFELDK</sequence>
<proteinExistence type="predicted"/>
<keyword evidence="2" id="KW-1185">Reference proteome</keyword>
<comment type="caution">
    <text evidence="1">The sequence shown here is derived from an EMBL/GenBank/DDBJ whole genome shotgun (WGS) entry which is preliminary data.</text>
</comment>
<dbReference type="Proteomes" id="UP000297693">
    <property type="component" value="Unassembled WGS sequence"/>
</dbReference>
<reference evidence="1" key="1">
    <citation type="journal article" date="2019" name="PLoS Negl. Trop. Dis.">
        <title>Revisiting the worldwide diversity of Leptospira species in the environment.</title>
        <authorList>
            <person name="Vincent A.T."/>
            <person name="Schiettekatte O."/>
            <person name="Bourhy P."/>
            <person name="Veyrier F.J."/>
            <person name="Picardeau M."/>
        </authorList>
    </citation>
    <scope>NUCLEOTIDE SEQUENCE [LARGE SCALE GENOMIC DNA]</scope>
    <source>
        <strain evidence="1">201702476</strain>
    </source>
</reference>
<accession>A0A4R9K1U3</accession>
<gene>
    <name evidence="1" type="ORF">EHQ58_11890</name>
</gene>